<dbReference type="RefSeq" id="XP_005825659.1">
    <property type="nucleotide sequence ID" value="XM_005825602.1"/>
</dbReference>
<accession>L1IS00</accession>
<sequence>MFFIIFGSDWLVPQPLPPRSFHISEVAAFGLLEEALSLNGTLELNFAILAYPKPAGVLR</sequence>
<dbReference type="KEGG" id="gtt:GUITHDRAFT_154653"/>
<dbReference type="Proteomes" id="UP000011087">
    <property type="component" value="Unassembled WGS sequence"/>
</dbReference>
<evidence type="ECO:0000313" key="2">
    <source>
        <dbReference type="EnsemblProtists" id="EKX38679"/>
    </source>
</evidence>
<dbReference type="HOGENOM" id="CLU_2965740_0_0_1"/>
<dbReference type="PaxDb" id="55529-EKX38679"/>
<proteinExistence type="predicted"/>
<keyword evidence="3" id="KW-1185">Reference proteome</keyword>
<dbReference type="EMBL" id="JH993046">
    <property type="protein sequence ID" value="EKX38679.1"/>
    <property type="molecule type" value="Genomic_DNA"/>
</dbReference>
<dbReference type="AlphaFoldDB" id="L1IS00"/>
<gene>
    <name evidence="1" type="ORF">GUITHDRAFT_154653</name>
</gene>
<reference evidence="3" key="2">
    <citation type="submission" date="2012-11" db="EMBL/GenBank/DDBJ databases">
        <authorList>
            <person name="Kuo A."/>
            <person name="Curtis B.A."/>
            <person name="Tanifuji G."/>
            <person name="Burki F."/>
            <person name="Gruber A."/>
            <person name="Irimia M."/>
            <person name="Maruyama S."/>
            <person name="Arias M.C."/>
            <person name="Ball S.G."/>
            <person name="Gile G.H."/>
            <person name="Hirakawa Y."/>
            <person name="Hopkins J.F."/>
            <person name="Rensing S.A."/>
            <person name="Schmutz J."/>
            <person name="Symeonidi A."/>
            <person name="Elias M."/>
            <person name="Eveleigh R.J."/>
            <person name="Herman E.K."/>
            <person name="Klute M.J."/>
            <person name="Nakayama T."/>
            <person name="Obornik M."/>
            <person name="Reyes-Prieto A."/>
            <person name="Armbrust E.V."/>
            <person name="Aves S.J."/>
            <person name="Beiko R.G."/>
            <person name="Coutinho P."/>
            <person name="Dacks J.B."/>
            <person name="Durnford D.G."/>
            <person name="Fast N.M."/>
            <person name="Green B.R."/>
            <person name="Grisdale C."/>
            <person name="Hempe F."/>
            <person name="Henrissat B."/>
            <person name="Hoppner M.P."/>
            <person name="Ishida K.-I."/>
            <person name="Kim E."/>
            <person name="Koreny L."/>
            <person name="Kroth P.G."/>
            <person name="Liu Y."/>
            <person name="Malik S.-B."/>
            <person name="Maier U.G."/>
            <person name="McRose D."/>
            <person name="Mock T."/>
            <person name="Neilson J.A."/>
            <person name="Onodera N.T."/>
            <person name="Poole A.M."/>
            <person name="Pritham E.J."/>
            <person name="Richards T.A."/>
            <person name="Rocap G."/>
            <person name="Roy S.W."/>
            <person name="Sarai C."/>
            <person name="Schaack S."/>
            <person name="Shirato S."/>
            <person name="Slamovits C.H."/>
            <person name="Spencer D.F."/>
            <person name="Suzuki S."/>
            <person name="Worden A.Z."/>
            <person name="Zauner S."/>
            <person name="Barry K."/>
            <person name="Bell C."/>
            <person name="Bharti A.K."/>
            <person name="Crow J.A."/>
            <person name="Grimwood J."/>
            <person name="Kramer R."/>
            <person name="Lindquist E."/>
            <person name="Lucas S."/>
            <person name="Salamov A."/>
            <person name="McFadden G.I."/>
            <person name="Lane C.E."/>
            <person name="Keeling P.J."/>
            <person name="Gray M.W."/>
            <person name="Grigoriev I.V."/>
            <person name="Archibald J.M."/>
        </authorList>
    </citation>
    <scope>NUCLEOTIDE SEQUENCE</scope>
    <source>
        <strain evidence="3">CCMP2712</strain>
    </source>
</reference>
<reference evidence="1 3" key="1">
    <citation type="journal article" date="2012" name="Nature">
        <title>Algal genomes reveal evolutionary mosaicism and the fate of nucleomorphs.</title>
        <authorList>
            <consortium name="DOE Joint Genome Institute"/>
            <person name="Curtis B.A."/>
            <person name="Tanifuji G."/>
            <person name="Burki F."/>
            <person name="Gruber A."/>
            <person name="Irimia M."/>
            <person name="Maruyama S."/>
            <person name="Arias M.C."/>
            <person name="Ball S.G."/>
            <person name="Gile G.H."/>
            <person name="Hirakawa Y."/>
            <person name="Hopkins J.F."/>
            <person name="Kuo A."/>
            <person name="Rensing S.A."/>
            <person name="Schmutz J."/>
            <person name="Symeonidi A."/>
            <person name="Elias M."/>
            <person name="Eveleigh R.J."/>
            <person name="Herman E.K."/>
            <person name="Klute M.J."/>
            <person name="Nakayama T."/>
            <person name="Obornik M."/>
            <person name="Reyes-Prieto A."/>
            <person name="Armbrust E.V."/>
            <person name="Aves S.J."/>
            <person name="Beiko R.G."/>
            <person name="Coutinho P."/>
            <person name="Dacks J.B."/>
            <person name="Durnford D.G."/>
            <person name="Fast N.M."/>
            <person name="Green B.R."/>
            <person name="Grisdale C.J."/>
            <person name="Hempel F."/>
            <person name="Henrissat B."/>
            <person name="Hoppner M.P."/>
            <person name="Ishida K."/>
            <person name="Kim E."/>
            <person name="Koreny L."/>
            <person name="Kroth P.G."/>
            <person name="Liu Y."/>
            <person name="Malik S.B."/>
            <person name="Maier U.G."/>
            <person name="McRose D."/>
            <person name="Mock T."/>
            <person name="Neilson J.A."/>
            <person name="Onodera N.T."/>
            <person name="Poole A.M."/>
            <person name="Pritham E.J."/>
            <person name="Richards T.A."/>
            <person name="Rocap G."/>
            <person name="Roy S.W."/>
            <person name="Sarai C."/>
            <person name="Schaack S."/>
            <person name="Shirato S."/>
            <person name="Slamovits C.H."/>
            <person name="Spencer D.F."/>
            <person name="Suzuki S."/>
            <person name="Worden A.Z."/>
            <person name="Zauner S."/>
            <person name="Barry K."/>
            <person name="Bell C."/>
            <person name="Bharti A.K."/>
            <person name="Crow J.A."/>
            <person name="Grimwood J."/>
            <person name="Kramer R."/>
            <person name="Lindquist E."/>
            <person name="Lucas S."/>
            <person name="Salamov A."/>
            <person name="McFadden G.I."/>
            <person name="Lane C.E."/>
            <person name="Keeling P.J."/>
            <person name="Gray M.W."/>
            <person name="Grigoriev I.V."/>
            <person name="Archibald J.M."/>
        </authorList>
    </citation>
    <scope>NUCLEOTIDE SEQUENCE</scope>
    <source>
        <strain evidence="1 3">CCMP2712</strain>
    </source>
</reference>
<reference evidence="2" key="3">
    <citation type="submission" date="2015-06" db="UniProtKB">
        <authorList>
            <consortium name="EnsemblProtists"/>
        </authorList>
    </citation>
    <scope>IDENTIFICATION</scope>
</reference>
<evidence type="ECO:0000313" key="1">
    <source>
        <dbReference type="EMBL" id="EKX38679.1"/>
    </source>
</evidence>
<evidence type="ECO:0000313" key="3">
    <source>
        <dbReference type="Proteomes" id="UP000011087"/>
    </source>
</evidence>
<protein>
    <submittedName>
        <fullName evidence="1 2">Uncharacterized protein</fullName>
    </submittedName>
</protein>
<dbReference type="GeneID" id="17295447"/>
<dbReference type="EnsemblProtists" id="EKX38679">
    <property type="protein sequence ID" value="EKX38679"/>
    <property type="gene ID" value="GUITHDRAFT_154653"/>
</dbReference>
<name>L1IS00_GUITC</name>
<organism evidence="1">
    <name type="scientific">Guillardia theta (strain CCMP2712)</name>
    <name type="common">Cryptophyte</name>
    <dbReference type="NCBI Taxonomy" id="905079"/>
    <lineage>
        <taxon>Eukaryota</taxon>
        <taxon>Cryptophyceae</taxon>
        <taxon>Pyrenomonadales</taxon>
        <taxon>Geminigeraceae</taxon>
        <taxon>Guillardia</taxon>
    </lineage>
</organism>